<name>A0A2A2L1A6_9BILA</name>
<organism evidence="2 3">
    <name type="scientific">Diploscapter pachys</name>
    <dbReference type="NCBI Taxonomy" id="2018661"/>
    <lineage>
        <taxon>Eukaryota</taxon>
        <taxon>Metazoa</taxon>
        <taxon>Ecdysozoa</taxon>
        <taxon>Nematoda</taxon>
        <taxon>Chromadorea</taxon>
        <taxon>Rhabditida</taxon>
        <taxon>Rhabditina</taxon>
        <taxon>Rhabditomorpha</taxon>
        <taxon>Rhabditoidea</taxon>
        <taxon>Rhabditidae</taxon>
        <taxon>Diploscapter</taxon>
    </lineage>
</organism>
<feature type="compositionally biased region" description="Basic residues" evidence="1">
    <location>
        <begin position="1"/>
        <end position="10"/>
    </location>
</feature>
<sequence length="970" mass="109723">MVRKRKRVKKVNVWSSGSTSTSSESDTRPATDSEDQPDPPPATSHSDPPGGGSPRPDSPPNQSSGSSSTSSIRSESIESVPNSSGSSEAESPPGAPLTVDQLSDDALMMLHNILSSKMSQNAIKRTLFLTGTRQDRFEIDQVMQKYRQSMHSLAMCCRCGSLSCLHQKDAVFEIFDVSGQLVSLWTNHGEDIVRLHVTPTGTLLEQPGFARRMTRDSRECICLSLILSYDGVTSDKDATPQMLSTAYRQIEREISSAKRACFDFVHFSSAYSCFYCTSDATLYKTSFAENQGRERERGKDGTLADAAQRRFGFKSGEGFALGFLMPYHALLDLLHLAGEGVLKHILDEALTLTRQNCKSSHFRCNRPSFYQFLSKLHFPHSFRVPRNYNKSSGYQKELLFQTAFLPFSITGGLDSPLGRIVVLIIGVIILANYSRHFDRLKPLLRAAAALLPHAVLCCSGRFHLWKDVTNELHRREADQPGQKLLRYLKMIPSWPRTMEDRVFNCDLDARWKSQLIDGYDQIFSCYLWERQLIRGILGRRGRPDNREISRMSRRKVPAEWLTDSGSISQKASSIKKKCAETKTVNVETNAPPRAKMSKETDISKRAKISKEVPAKIVVHDKPAISIDDFLYRHESSEREEIDLTEDENLSETNPDEAENRTTGRRKKGRKKRKSPARVRGTYDPMYIARTFMYESSGEPIPFQQAKGPIQHYTEVYKPPNLDPMTNLCREFQELTTGFTHLHGARMTAMASSYFAMLSRDIERLFHIVRTLPKSGLATDARSAIKYHAIDEKILEDKHEVLIRLHKYTLECEDLASVLKSCTPTTGNILGDLIHGMTKQVLYKIYSSYPDTVLMSGSPDSKELLPIDQNFCSKLVDTIFEIVTLPKSLDEDKHLLAKADAKCMVSNQVKNYFVNRRPQLKKNSQLKDEDVVKKAARVKKNFEEMMSRKRGVVVDEHEFEEPPSGESDEEQ</sequence>
<accession>A0A2A2L1A6</accession>
<dbReference type="OrthoDB" id="5869161at2759"/>
<feature type="region of interest" description="Disordered" evidence="1">
    <location>
        <begin position="583"/>
        <end position="604"/>
    </location>
</feature>
<comment type="caution">
    <text evidence="2">The sequence shown here is derived from an EMBL/GenBank/DDBJ whole genome shotgun (WGS) entry which is preliminary data.</text>
</comment>
<evidence type="ECO:0000256" key="1">
    <source>
        <dbReference type="SAM" id="MobiDB-lite"/>
    </source>
</evidence>
<dbReference type="Proteomes" id="UP000218231">
    <property type="component" value="Unassembled WGS sequence"/>
</dbReference>
<feature type="compositionally biased region" description="Low complexity" evidence="1">
    <location>
        <begin position="15"/>
        <end position="24"/>
    </location>
</feature>
<dbReference type="AlphaFoldDB" id="A0A2A2L1A6"/>
<reference evidence="2 3" key="1">
    <citation type="journal article" date="2017" name="Curr. Biol.">
        <title>Genome architecture and evolution of a unichromosomal asexual nematode.</title>
        <authorList>
            <person name="Fradin H."/>
            <person name="Zegar C."/>
            <person name="Gutwein M."/>
            <person name="Lucas J."/>
            <person name="Kovtun M."/>
            <person name="Corcoran D."/>
            <person name="Baugh L.R."/>
            <person name="Kiontke K."/>
            <person name="Gunsalus K."/>
            <person name="Fitch D.H."/>
            <person name="Piano F."/>
        </authorList>
    </citation>
    <scope>NUCLEOTIDE SEQUENCE [LARGE SCALE GENOMIC DNA]</scope>
    <source>
        <strain evidence="2">PF1309</strain>
    </source>
</reference>
<feature type="compositionally biased region" description="Acidic residues" evidence="1">
    <location>
        <begin position="639"/>
        <end position="656"/>
    </location>
</feature>
<evidence type="ECO:0000313" key="2">
    <source>
        <dbReference type="EMBL" id="PAV79932.1"/>
    </source>
</evidence>
<feature type="compositionally biased region" description="Basic residues" evidence="1">
    <location>
        <begin position="662"/>
        <end position="676"/>
    </location>
</feature>
<evidence type="ECO:0000313" key="3">
    <source>
        <dbReference type="Proteomes" id="UP000218231"/>
    </source>
</evidence>
<feature type="compositionally biased region" description="Low complexity" evidence="1">
    <location>
        <begin position="63"/>
        <end position="92"/>
    </location>
</feature>
<gene>
    <name evidence="2" type="ORF">WR25_19250</name>
</gene>
<protein>
    <submittedName>
        <fullName evidence="2">Uncharacterized protein</fullName>
    </submittedName>
</protein>
<proteinExistence type="predicted"/>
<feature type="region of interest" description="Disordered" evidence="1">
    <location>
        <begin position="1"/>
        <end position="99"/>
    </location>
</feature>
<dbReference type="EMBL" id="LIAE01007339">
    <property type="protein sequence ID" value="PAV79932.1"/>
    <property type="molecule type" value="Genomic_DNA"/>
</dbReference>
<feature type="region of interest" description="Disordered" evidence="1">
    <location>
        <begin position="637"/>
        <end position="679"/>
    </location>
</feature>
<dbReference type="STRING" id="2018661.A0A2A2L1A6"/>
<keyword evidence="3" id="KW-1185">Reference proteome</keyword>